<reference evidence="3" key="1">
    <citation type="submission" date="2020-10" db="EMBL/GenBank/DDBJ databases">
        <title>De novo genome project of the cellulose decomposer Thermobifida halotolerans type strain.</title>
        <authorList>
            <person name="Nagy I."/>
            <person name="Horvath B."/>
            <person name="Kukolya J."/>
            <person name="Nagy I."/>
            <person name="Orsini M."/>
        </authorList>
    </citation>
    <scope>NUCLEOTIDE SEQUENCE</scope>
    <source>
        <strain evidence="3">DSM 44931</strain>
    </source>
</reference>
<dbReference type="RefSeq" id="WP_068687795.1">
    <property type="nucleotide sequence ID" value="NZ_CP063196.1"/>
</dbReference>
<feature type="region of interest" description="Disordered" evidence="1">
    <location>
        <begin position="122"/>
        <end position="169"/>
    </location>
</feature>
<dbReference type="KEGG" id="thao:NI17_001065"/>
<dbReference type="GO" id="GO:0003677">
    <property type="term" value="F:DNA binding"/>
    <property type="evidence" value="ECO:0007669"/>
    <property type="project" value="InterPro"/>
</dbReference>
<proteinExistence type="predicted"/>
<keyword evidence="4" id="KW-1185">Reference proteome</keyword>
<dbReference type="PANTHER" id="PTHR34475:SF1">
    <property type="entry name" value="CYTOSKELETON PROTEIN RODZ"/>
    <property type="match status" value="1"/>
</dbReference>
<evidence type="ECO:0000256" key="1">
    <source>
        <dbReference type="SAM" id="MobiDB-lite"/>
    </source>
</evidence>
<dbReference type="EMBL" id="CP063196">
    <property type="protein sequence ID" value="UOE19887.1"/>
    <property type="molecule type" value="Genomic_DNA"/>
</dbReference>
<dbReference type="Proteomes" id="UP000265719">
    <property type="component" value="Chromosome"/>
</dbReference>
<name>A0AA97LXB3_9ACTN</name>
<dbReference type="InterPro" id="IPR010982">
    <property type="entry name" value="Lambda_DNA-bd_dom_sf"/>
</dbReference>
<protein>
    <submittedName>
        <fullName evidence="3">Helix-turn-helix domain-containing protein</fullName>
    </submittedName>
</protein>
<dbReference type="PANTHER" id="PTHR34475">
    <property type="match status" value="1"/>
</dbReference>
<feature type="region of interest" description="Disordered" evidence="1">
    <location>
        <begin position="76"/>
        <end position="97"/>
    </location>
</feature>
<evidence type="ECO:0000313" key="3">
    <source>
        <dbReference type="EMBL" id="UOE19887.1"/>
    </source>
</evidence>
<dbReference type="Pfam" id="PF13413">
    <property type="entry name" value="HTH_25"/>
    <property type="match status" value="1"/>
</dbReference>
<feature type="domain" description="Cytoskeleton protein RodZ-like C-terminal" evidence="2">
    <location>
        <begin position="173"/>
        <end position="243"/>
    </location>
</feature>
<dbReference type="InterPro" id="IPR025194">
    <property type="entry name" value="RodZ-like_C"/>
</dbReference>
<dbReference type="InterPro" id="IPR050400">
    <property type="entry name" value="Bact_Cytoskel_RodZ"/>
</dbReference>
<dbReference type="AlphaFoldDB" id="A0AA97LXB3"/>
<feature type="compositionally biased region" description="Basic and acidic residues" evidence="1">
    <location>
        <begin position="125"/>
        <end position="160"/>
    </location>
</feature>
<gene>
    <name evidence="3" type="ORF">NI17_001065</name>
</gene>
<dbReference type="SUPFAM" id="SSF47413">
    <property type="entry name" value="lambda repressor-like DNA-binding domains"/>
    <property type="match status" value="1"/>
</dbReference>
<evidence type="ECO:0000259" key="2">
    <source>
        <dbReference type="Pfam" id="PF13464"/>
    </source>
</evidence>
<dbReference type="Gene3D" id="1.10.260.40">
    <property type="entry name" value="lambda repressor-like DNA-binding domains"/>
    <property type="match status" value="1"/>
</dbReference>
<sequence length="252" mass="27514">MATIGQGLVDARRRRGRSVHQLSEATRIPPTVIHAMERDDFTACGGDFYARGHLRTLCAVLDIDPDPLLRRFDAEHAEAPPQPRDVTEILAPPHDRTEGRQWGWTAVVASAVVALAVSAWPGPDRPADRDTAPAAHHADTATDRTRPAEHDQPPTHDTDRATAAPHGTPVTLRVTAHRRTWISVTDASGTNLFTGVLTRGQTRDWTAPRQLRLHLSDAGGVRLWANGEALGTPGTSGEVTRLTFTADNRRRD</sequence>
<accession>A0AA97LXB3</accession>
<organism evidence="3 4">
    <name type="scientific">Thermobifida halotolerans</name>
    <dbReference type="NCBI Taxonomy" id="483545"/>
    <lineage>
        <taxon>Bacteria</taxon>
        <taxon>Bacillati</taxon>
        <taxon>Actinomycetota</taxon>
        <taxon>Actinomycetes</taxon>
        <taxon>Streptosporangiales</taxon>
        <taxon>Nocardiopsidaceae</taxon>
        <taxon>Thermobifida</taxon>
    </lineage>
</organism>
<dbReference type="Pfam" id="PF13464">
    <property type="entry name" value="RodZ_C"/>
    <property type="match status" value="1"/>
</dbReference>
<evidence type="ECO:0000313" key="4">
    <source>
        <dbReference type="Proteomes" id="UP000265719"/>
    </source>
</evidence>